<proteinExistence type="predicted"/>
<keyword evidence="2" id="KW-1185">Reference proteome</keyword>
<reference evidence="1 2" key="1">
    <citation type="journal article" date="2015" name="Genome Biol. Evol.">
        <title>Phylogenomic analyses indicate that early fungi evolved digesting cell walls of algal ancestors of land plants.</title>
        <authorList>
            <person name="Chang Y."/>
            <person name="Wang S."/>
            <person name="Sekimoto S."/>
            <person name="Aerts A.L."/>
            <person name="Choi C."/>
            <person name="Clum A."/>
            <person name="LaButti K.M."/>
            <person name="Lindquist E.A."/>
            <person name="Yee Ngan C."/>
            <person name="Ohm R.A."/>
            <person name="Salamov A.A."/>
            <person name="Grigoriev I.V."/>
            <person name="Spatafora J.W."/>
            <person name="Berbee M.L."/>
        </authorList>
    </citation>
    <scope>NUCLEOTIDE SEQUENCE [LARGE SCALE GENOMIC DNA]</scope>
    <source>
        <strain evidence="1 2">NRRL 28638</strain>
    </source>
</reference>
<accession>A0A137P843</accession>
<evidence type="ECO:0000313" key="2">
    <source>
        <dbReference type="Proteomes" id="UP000070444"/>
    </source>
</evidence>
<dbReference type="Proteomes" id="UP000070444">
    <property type="component" value="Unassembled WGS sequence"/>
</dbReference>
<dbReference type="EMBL" id="KQ964482">
    <property type="protein sequence ID" value="KXN71152.1"/>
    <property type="molecule type" value="Genomic_DNA"/>
</dbReference>
<organism evidence="1 2">
    <name type="scientific">Conidiobolus coronatus (strain ATCC 28846 / CBS 209.66 / NRRL 28638)</name>
    <name type="common">Delacroixia coronata</name>
    <dbReference type="NCBI Taxonomy" id="796925"/>
    <lineage>
        <taxon>Eukaryota</taxon>
        <taxon>Fungi</taxon>
        <taxon>Fungi incertae sedis</taxon>
        <taxon>Zoopagomycota</taxon>
        <taxon>Entomophthoromycotina</taxon>
        <taxon>Entomophthoromycetes</taxon>
        <taxon>Entomophthorales</taxon>
        <taxon>Ancylistaceae</taxon>
        <taxon>Conidiobolus</taxon>
    </lineage>
</organism>
<sequence length="65" mass="7128">MFLLDSQISLVCTSFELAINSKGILPFHQLPPITNPQSQSFPQSYGSILLTSLIYIILSTRGCSP</sequence>
<protein>
    <submittedName>
        <fullName evidence="1">Uncharacterized protein</fullName>
    </submittedName>
</protein>
<dbReference type="AlphaFoldDB" id="A0A137P843"/>
<evidence type="ECO:0000313" key="1">
    <source>
        <dbReference type="EMBL" id="KXN71152.1"/>
    </source>
</evidence>
<gene>
    <name evidence="1" type="ORF">CONCODRAFT_6176</name>
</gene>
<name>A0A137P843_CONC2</name>